<feature type="compositionally biased region" description="Basic and acidic residues" evidence="1">
    <location>
        <begin position="784"/>
        <end position="799"/>
    </location>
</feature>
<dbReference type="Proteomes" id="UP000005801">
    <property type="component" value="Unassembled WGS sequence"/>
</dbReference>
<dbReference type="eggNOG" id="COG3209">
    <property type="taxonomic scope" value="Bacteria"/>
</dbReference>
<reference evidence="2 3" key="1">
    <citation type="submission" date="2007-06" db="EMBL/GenBank/DDBJ databases">
        <authorList>
            <person name="Shimkets L."/>
            <person name="Ferriera S."/>
            <person name="Johnson J."/>
            <person name="Kravitz S."/>
            <person name="Beeson K."/>
            <person name="Sutton G."/>
            <person name="Rogers Y.-H."/>
            <person name="Friedman R."/>
            <person name="Frazier M."/>
            <person name="Venter J.C."/>
        </authorList>
    </citation>
    <scope>NUCLEOTIDE SEQUENCE [LARGE SCALE GENOMIC DNA]</scope>
    <source>
        <strain evidence="2 3">SIR-1</strain>
    </source>
</reference>
<dbReference type="InterPro" id="IPR022385">
    <property type="entry name" value="Rhs_assc_core"/>
</dbReference>
<dbReference type="Gene3D" id="2.180.10.10">
    <property type="entry name" value="RHS repeat-associated core"/>
    <property type="match status" value="1"/>
</dbReference>
<dbReference type="RefSeq" id="WP_006971140.1">
    <property type="nucleotide sequence ID" value="NZ_ABCS01000017.1"/>
</dbReference>
<evidence type="ECO:0000256" key="1">
    <source>
        <dbReference type="SAM" id="MobiDB-lite"/>
    </source>
</evidence>
<dbReference type="STRING" id="391625.PPSIR1_16430"/>
<protein>
    <submittedName>
        <fullName evidence="2">Uncharacterized protein</fullName>
    </submittedName>
</protein>
<feature type="region of interest" description="Disordered" evidence="1">
    <location>
        <begin position="632"/>
        <end position="651"/>
    </location>
</feature>
<dbReference type="InterPro" id="IPR050708">
    <property type="entry name" value="T6SS_VgrG/RHS"/>
</dbReference>
<dbReference type="EMBL" id="ABCS01000017">
    <property type="protein sequence ID" value="EDM79666.1"/>
    <property type="molecule type" value="Genomic_DNA"/>
</dbReference>
<dbReference type="OrthoDB" id="173976at2"/>
<proteinExistence type="predicted"/>
<feature type="region of interest" description="Disordered" evidence="1">
    <location>
        <begin position="770"/>
        <end position="799"/>
    </location>
</feature>
<gene>
    <name evidence="2" type="ORF">PPSIR1_16430</name>
</gene>
<feature type="region of interest" description="Disordered" evidence="1">
    <location>
        <begin position="272"/>
        <end position="299"/>
    </location>
</feature>
<comment type="caution">
    <text evidence="2">The sequence shown here is derived from an EMBL/GenBank/DDBJ whole genome shotgun (WGS) entry which is preliminary data.</text>
</comment>
<evidence type="ECO:0000313" key="2">
    <source>
        <dbReference type="EMBL" id="EDM79666.1"/>
    </source>
</evidence>
<feature type="compositionally biased region" description="Basic and acidic residues" evidence="1">
    <location>
        <begin position="636"/>
        <end position="651"/>
    </location>
</feature>
<evidence type="ECO:0000313" key="3">
    <source>
        <dbReference type="Proteomes" id="UP000005801"/>
    </source>
</evidence>
<dbReference type="NCBIfam" id="TIGR01643">
    <property type="entry name" value="YD_repeat_2x"/>
    <property type="match status" value="1"/>
</dbReference>
<dbReference type="InterPro" id="IPR006530">
    <property type="entry name" value="YD"/>
</dbReference>
<name>A6G341_9BACT</name>
<sequence>MRRWDSRGHRFRVTYDTLHRPVDRFVSHAGAPEQLLGRTVYGDSLPSPEATNHRGRVYRVYDGAGVATTEAFDFKGLALSETRQLVLDPKTTPDWSPLTSHATVDTMASAAAPLLDAETFSASSQRDALGRTIEAISPDGSRTRYAYDQGGGLRQVTLEPRGATPAQTVVGDITYDAKGQRLQVVYGPAASPTTTTDYAYDPQTYRLTRLKTTRGSDSERLQSLHYHYDPAGNITDIRDTAQQTVFFQNTVVEAANSYTYDAVGRLIEATGREHASQGTAQRTHAQLPVGPQPMTSDPSAMRRYTQRYTYDPAGNILKLQHLPSSGTGWTRHYAYATDGNRLLSTSAPGDLPNPGGGPYSHSYTYDAHGSMVTMPHLPAMTWNPLDQLQHATAGTQEVYFQYAGGSNRSRKFTEHAGGTTEERIYLGPFELYRKRINGQLDLERETLHVSDGTGRICVVETKTADAGTPVPSPTPMWRFQLSNHLGSTATEVTETGAVISHEEYHPYGTSAYRSVDSSIDVSARRYRYTGMERDEETALSYHSSRYYASWLARWISADSLGRAEGMCRYRYVRNSPPSKQDLKGQHEYPVTRSESETYAHPAAANYEGEWVPISEDDSLGWVYMPKDLLEQPSDVRTGRPSERSADAKTDGQYEAEAIEELENELDSEDAQHYDRPLIVEFIPWLGLYDIKHDAAQMGAAWQLGDEDRFGRAARSVLFDIGSMFIDTATLGADRLVIGGSRSLSKGTVLSAKGVEDVGIAEGKAAIREGEGAGAKATSSAGEGGRAKAHENSAGETVDRELVKDEDALLQVAEDAAGGSLDNFREMKPNGGSLLMVIGGLNLTLTGTQTQMKAPM</sequence>
<dbReference type="AlphaFoldDB" id="A6G341"/>
<organism evidence="2 3">
    <name type="scientific">Plesiocystis pacifica SIR-1</name>
    <dbReference type="NCBI Taxonomy" id="391625"/>
    <lineage>
        <taxon>Bacteria</taxon>
        <taxon>Pseudomonadati</taxon>
        <taxon>Myxococcota</taxon>
        <taxon>Polyangia</taxon>
        <taxon>Nannocystales</taxon>
        <taxon>Nannocystaceae</taxon>
        <taxon>Plesiocystis</taxon>
    </lineage>
</organism>
<dbReference type="PANTHER" id="PTHR32305:SF15">
    <property type="entry name" value="PROTEIN RHSA-RELATED"/>
    <property type="match status" value="1"/>
</dbReference>
<dbReference type="SUPFAM" id="SSF82171">
    <property type="entry name" value="DPP6 N-terminal domain-like"/>
    <property type="match status" value="1"/>
</dbReference>
<accession>A6G341</accession>
<dbReference type="NCBIfam" id="TIGR03696">
    <property type="entry name" value="Rhs_assc_core"/>
    <property type="match status" value="1"/>
</dbReference>
<dbReference type="PANTHER" id="PTHR32305">
    <property type="match status" value="1"/>
</dbReference>
<keyword evidence="3" id="KW-1185">Reference proteome</keyword>